<gene>
    <name evidence="4" type="ORF">SDENCHOL_20027</name>
</gene>
<protein>
    <submittedName>
        <fullName evidence="4">Signal-transduction protein with CBS domains</fullName>
    </submittedName>
</protein>
<feature type="domain" description="CBS" evidence="3">
    <location>
        <begin position="103"/>
        <end position="158"/>
    </location>
</feature>
<keyword evidence="1 2" id="KW-0129">CBS domain</keyword>
<dbReference type="PANTHER" id="PTHR43080:SF2">
    <property type="entry name" value="CBS DOMAIN-CONTAINING PROTEIN"/>
    <property type="match status" value="1"/>
</dbReference>
<dbReference type="InterPro" id="IPR051257">
    <property type="entry name" value="Diverse_CBS-Domain"/>
</dbReference>
<dbReference type="CDD" id="cd04623">
    <property type="entry name" value="CBS_pair_bac_euk"/>
    <property type="match status" value="1"/>
</dbReference>
<evidence type="ECO:0000256" key="1">
    <source>
        <dbReference type="ARBA" id="ARBA00023122"/>
    </source>
</evidence>
<dbReference type="Gene3D" id="3.10.580.10">
    <property type="entry name" value="CBS-domain"/>
    <property type="match status" value="1"/>
</dbReference>
<evidence type="ECO:0000256" key="2">
    <source>
        <dbReference type="PROSITE-ProRule" id="PRU00703"/>
    </source>
</evidence>
<dbReference type="EMBL" id="LT837803">
    <property type="protein sequence ID" value="SMB26004.1"/>
    <property type="molecule type" value="Genomic_DNA"/>
</dbReference>
<accession>A0A7Z7MV54</accession>
<reference evidence="4" key="1">
    <citation type="submission" date="2017-03" db="EMBL/GenBank/DDBJ databases">
        <authorList>
            <consortium name="AG Boll"/>
        </authorList>
    </citation>
    <scope>NUCLEOTIDE SEQUENCE [LARGE SCALE GENOMIC DNA]</scope>
    <source>
        <strain evidence="4">Chol</strain>
    </source>
</reference>
<dbReference type="InterPro" id="IPR000644">
    <property type="entry name" value="CBS_dom"/>
</dbReference>
<feature type="domain" description="CBS" evidence="3">
    <location>
        <begin position="38"/>
        <end position="97"/>
    </location>
</feature>
<evidence type="ECO:0000313" key="4">
    <source>
        <dbReference type="EMBL" id="SMB26004.1"/>
    </source>
</evidence>
<dbReference type="Pfam" id="PF00571">
    <property type="entry name" value="CBS"/>
    <property type="match status" value="2"/>
</dbReference>
<proteinExistence type="predicted"/>
<organism evidence="4 5">
    <name type="scientific">Sterolibacterium denitrificans</name>
    <dbReference type="NCBI Taxonomy" id="157592"/>
    <lineage>
        <taxon>Bacteria</taxon>
        <taxon>Pseudomonadati</taxon>
        <taxon>Pseudomonadota</taxon>
        <taxon>Betaproteobacteria</taxon>
        <taxon>Nitrosomonadales</taxon>
        <taxon>Sterolibacteriaceae</taxon>
        <taxon>Sterolibacterium</taxon>
    </lineage>
</organism>
<dbReference type="SUPFAM" id="SSF54631">
    <property type="entry name" value="CBS-domain pair"/>
    <property type="match status" value="1"/>
</dbReference>
<evidence type="ECO:0000259" key="3">
    <source>
        <dbReference type="PROSITE" id="PS51371"/>
    </source>
</evidence>
<keyword evidence="5" id="KW-1185">Reference proteome</keyword>
<sequence>MSATAVATITMAITAPITDNDEEERQMRPISYILKARSSRTVHSTTPDATVFEALRLMAEKNVGALLVMRGKEIVGIFSERDYARKIALFDLSSRDTPVSKIMSSPVIFVSPGQTNQECMTIMTSNRLRHLPVLEDGELVGIVSIGDLVKDIIAELEFSNDQLVDYIHGGHGVSDSQTQQLS</sequence>
<dbReference type="InterPro" id="IPR046342">
    <property type="entry name" value="CBS_dom_sf"/>
</dbReference>
<dbReference type="Proteomes" id="UP000242886">
    <property type="component" value="Chromosome SDENCHOL"/>
</dbReference>
<dbReference type="PROSITE" id="PS51371">
    <property type="entry name" value="CBS"/>
    <property type="match status" value="2"/>
</dbReference>
<dbReference type="InterPro" id="IPR044725">
    <property type="entry name" value="CBSX3_CBS_dom"/>
</dbReference>
<dbReference type="SMART" id="SM00116">
    <property type="entry name" value="CBS"/>
    <property type="match status" value="2"/>
</dbReference>
<evidence type="ECO:0000313" key="5">
    <source>
        <dbReference type="Proteomes" id="UP000242886"/>
    </source>
</evidence>
<dbReference type="AlphaFoldDB" id="A0A7Z7MV54"/>
<dbReference type="PANTHER" id="PTHR43080">
    <property type="entry name" value="CBS DOMAIN-CONTAINING PROTEIN CBSX3, MITOCHONDRIAL"/>
    <property type="match status" value="1"/>
</dbReference>
<name>A0A7Z7MV54_9PROT</name>